<evidence type="ECO:0000313" key="1">
    <source>
        <dbReference type="EMBL" id="MDO3675734.1"/>
    </source>
</evidence>
<dbReference type="RefSeq" id="WP_302877098.1">
    <property type="nucleotide sequence ID" value="NZ_JAUMKJ010000002.1"/>
</dbReference>
<keyword evidence="2" id="KW-1185">Reference proteome</keyword>
<comment type="caution">
    <text evidence="1">The sequence shown here is derived from an EMBL/GenBank/DDBJ whole genome shotgun (WGS) entry which is preliminary data.</text>
</comment>
<sequence>MEGRIKARIEAALELAGLGKNGLQASYLAEGAWHEAYLISTAETGPLVARFPKPFSYGKPFVYNERELRAEYGGRGLYYRLANGVSEGICPPYYTYSVSPELSFTIETYSGPVMSLAAADEAEAARWGAECGWFFRSMDQVSVELEGFGFLDWKDGKLAGDHQQDFLAYWVEDTEGYLESWERLQRAGYGSEAGCVKRMLDEIVRLRLRRTPELSLTNRDVSPENIIICESGVRLIDPVPILYDGFAFAGNVLNNFNTLFPSFYRSPRYERHGFDRYRPLLRSFADGFLEGYAQGDPEIVCALRVEQFLMLLDLTCDHIGLLEHDMTEEARLRYGDKAAVEERIPLYIAALELFRLS</sequence>
<organism evidence="1 2">
    <name type="scientific">Paenibacillus ehimensis</name>
    <dbReference type="NCBI Taxonomy" id="79264"/>
    <lineage>
        <taxon>Bacteria</taxon>
        <taxon>Bacillati</taxon>
        <taxon>Bacillota</taxon>
        <taxon>Bacilli</taxon>
        <taxon>Bacillales</taxon>
        <taxon>Paenibacillaceae</taxon>
        <taxon>Paenibacillus</taxon>
    </lineage>
</organism>
<dbReference type="EMBL" id="JAUMKJ010000002">
    <property type="protein sequence ID" value="MDO3675734.1"/>
    <property type="molecule type" value="Genomic_DNA"/>
</dbReference>
<gene>
    <name evidence="1" type="ORF">Q3C12_01885</name>
</gene>
<reference evidence="1" key="1">
    <citation type="submission" date="2023-07" db="EMBL/GenBank/DDBJ databases">
        <authorList>
            <person name="Aktuganov G."/>
            <person name="Boyko T."/>
            <person name="Delegan Y."/>
            <person name="Galimzianova N."/>
            <person name="Gilvanova E."/>
            <person name="Korobov V."/>
            <person name="Kuzmina L."/>
            <person name="Melentiev A."/>
            <person name="Milman P."/>
            <person name="Ryabova A."/>
            <person name="Stupak E."/>
            <person name="Yasakov T."/>
            <person name="Zharikova N."/>
            <person name="Zhurenko E."/>
        </authorList>
    </citation>
    <scope>NUCLEOTIDE SEQUENCE</scope>
    <source>
        <strain evidence="1">IB-739</strain>
    </source>
</reference>
<dbReference type="Proteomes" id="UP001168883">
    <property type="component" value="Unassembled WGS sequence"/>
</dbReference>
<evidence type="ECO:0008006" key="3">
    <source>
        <dbReference type="Google" id="ProtNLM"/>
    </source>
</evidence>
<dbReference type="InterPro" id="IPR011009">
    <property type="entry name" value="Kinase-like_dom_sf"/>
</dbReference>
<evidence type="ECO:0000313" key="2">
    <source>
        <dbReference type="Proteomes" id="UP001168883"/>
    </source>
</evidence>
<protein>
    <recommendedName>
        <fullName evidence="3">Aminoglycoside phosphotransferase domain-containing protein</fullName>
    </recommendedName>
</protein>
<accession>A0ABT8V2T5</accession>
<name>A0ABT8V2T5_9BACL</name>
<proteinExistence type="predicted"/>
<dbReference type="SUPFAM" id="SSF56112">
    <property type="entry name" value="Protein kinase-like (PK-like)"/>
    <property type="match status" value="1"/>
</dbReference>